<proteinExistence type="predicted"/>
<dbReference type="RefSeq" id="WP_307804444.1">
    <property type="nucleotide sequence ID" value="NZ_BAAAMH010000017.1"/>
</dbReference>
<gene>
    <name evidence="1" type="ORF">JOF54_004080</name>
</gene>
<evidence type="ECO:0000313" key="2">
    <source>
        <dbReference type="Proteomes" id="UP000758168"/>
    </source>
</evidence>
<dbReference type="Gene3D" id="3.30.460.40">
    <property type="match status" value="1"/>
</dbReference>
<evidence type="ECO:0000313" key="1">
    <source>
        <dbReference type="EMBL" id="MBP2419158.1"/>
    </source>
</evidence>
<name>A0ABS4ZFZ6_9ACTN</name>
<organism evidence="1 2">
    <name type="scientific">Microlunatus capsulatus</name>
    <dbReference type="NCBI Taxonomy" id="99117"/>
    <lineage>
        <taxon>Bacteria</taxon>
        <taxon>Bacillati</taxon>
        <taxon>Actinomycetota</taxon>
        <taxon>Actinomycetes</taxon>
        <taxon>Propionibacteriales</taxon>
        <taxon>Propionibacteriaceae</taxon>
        <taxon>Microlunatus</taxon>
    </lineage>
</organism>
<evidence type="ECO:0008006" key="3">
    <source>
        <dbReference type="Google" id="ProtNLM"/>
    </source>
</evidence>
<sequence length="210" mass="23917">MPVSELSHDELVRIYGPWTPRTPQDAARLFAGYPGRWWVAGGWALQAFTGVSRPHGDVDPSIPRHELPLLRRHLAGVLDLWSADQENLRVLLPGDVDRDSLAASCENVWARRSGGDPWEYDVILMDVVEDRWVFKRDERTSLPVEEIVWTLDGVPYLRPEVQLLHKANAPRPKDEADFVAAAPLLEPGPRRWLREALDRAHPGHPWLEVL</sequence>
<dbReference type="Proteomes" id="UP000758168">
    <property type="component" value="Unassembled WGS sequence"/>
</dbReference>
<dbReference type="EMBL" id="JAGIOB010000001">
    <property type="protein sequence ID" value="MBP2419158.1"/>
    <property type="molecule type" value="Genomic_DNA"/>
</dbReference>
<comment type="caution">
    <text evidence="1">The sequence shown here is derived from an EMBL/GenBank/DDBJ whole genome shotgun (WGS) entry which is preliminary data.</text>
</comment>
<protein>
    <recommendedName>
        <fullName evidence="3">Aminoglycoside-2''-adenylyltransferase</fullName>
    </recommendedName>
</protein>
<reference evidence="1 2" key="1">
    <citation type="submission" date="2021-03" db="EMBL/GenBank/DDBJ databases">
        <title>Sequencing the genomes of 1000 actinobacteria strains.</title>
        <authorList>
            <person name="Klenk H.-P."/>
        </authorList>
    </citation>
    <scope>NUCLEOTIDE SEQUENCE [LARGE SCALE GENOMIC DNA]</scope>
    <source>
        <strain evidence="1 2">DSM 12936</strain>
    </source>
</reference>
<accession>A0ABS4ZFZ6</accession>
<keyword evidence="2" id="KW-1185">Reference proteome</keyword>